<dbReference type="PATRIC" id="fig|1423719.4.peg.1536"/>
<keyword evidence="3 6" id="KW-0238">DNA-binding</keyword>
<dbReference type="InterPro" id="IPR000085">
    <property type="entry name" value="RuvA"/>
</dbReference>
<dbReference type="InterPro" id="IPR010994">
    <property type="entry name" value="RuvA_2-like"/>
</dbReference>
<evidence type="ECO:0000256" key="2">
    <source>
        <dbReference type="ARBA" id="ARBA00022763"/>
    </source>
</evidence>
<keyword evidence="9" id="KW-1185">Reference proteome</keyword>
<feature type="domain" description="Helix-hairpin-helix DNA-binding motif class 1" evidence="7">
    <location>
        <begin position="72"/>
        <end position="91"/>
    </location>
</feature>
<dbReference type="Pfam" id="PF07499">
    <property type="entry name" value="RuvA_C"/>
    <property type="match status" value="1"/>
</dbReference>
<dbReference type="GO" id="GO:0005524">
    <property type="term" value="F:ATP binding"/>
    <property type="evidence" value="ECO:0007669"/>
    <property type="project" value="InterPro"/>
</dbReference>
<organism evidence="8 9">
    <name type="scientific">Dellaglioa algida DSM 15638</name>
    <dbReference type="NCBI Taxonomy" id="1423719"/>
    <lineage>
        <taxon>Bacteria</taxon>
        <taxon>Bacillati</taxon>
        <taxon>Bacillota</taxon>
        <taxon>Bacilli</taxon>
        <taxon>Lactobacillales</taxon>
        <taxon>Lactobacillaceae</taxon>
        <taxon>Dellaglioa</taxon>
    </lineage>
</organism>
<dbReference type="InterPro" id="IPR003583">
    <property type="entry name" value="Hlx-hairpin-Hlx_DNA-bd_motif"/>
</dbReference>
<dbReference type="InterPro" id="IPR012340">
    <property type="entry name" value="NA-bd_OB-fold"/>
</dbReference>
<evidence type="ECO:0000256" key="3">
    <source>
        <dbReference type="ARBA" id="ARBA00023125"/>
    </source>
</evidence>
<dbReference type="GO" id="GO:0009378">
    <property type="term" value="F:four-way junction helicase activity"/>
    <property type="evidence" value="ECO:0007669"/>
    <property type="project" value="InterPro"/>
</dbReference>
<dbReference type="Pfam" id="PF14520">
    <property type="entry name" value="HHH_5"/>
    <property type="match status" value="1"/>
</dbReference>
<dbReference type="GO" id="GO:0000400">
    <property type="term" value="F:four-way junction DNA binding"/>
    <property type="evidence" value="ECO:0007669"/>
    <property type="project" value="UniProtKB-UniRule"/>
</dbReference>
<keyword evidence="5 6" id="KW-0234">DNA repair</keyword>
<dbReference type="InterPro" id="IPR013849">
    <property type="entry name" value="DNA_helicase_Holl-junc_RuvA_I"/>
</dbReference>
<accession>A0A0R1HPS8</accession>
<keyword evidence="8" id="KW-0067">ATP-binding</keyword>
<evidence type="ECO:0000313" key="9">
    <source>
        <dbReference type="Proteomes" id="UP000051450"/>
    </source>
</evidence>
<evidence type="ECO:0000256" key="1">
    <source>
        <dbReference type="ARBA" id="ARBA00022490"/>
    </source>
</evidence>
<dbReference type="Pfam" id="PF01330">
    <property type="entry name" value="RuvA_N"/>
    <property type="match status" value="1"/>
</dbReference>
<dbReference type="InterPro" id="IPR011114">
    <property type="entry name" value="RuvA_C"/>
</dbReference>
<keyword evidence="1 6" id="KW-0963">Cytoplasm</keyword>
<feature type="region of interest" description="Domain III" evidence="6">
    <location>
        <begin position="154"/>
        <end position="204"/>
    </location>
</feature>
<evidence type="ECO:0000259" key="7">
    <source>
        <dbReference type="SMART" id="SM00278"/>
    </source>
</evidence>
<keyword evidence="8" id="KW-0347">Helicase</keyword>
<dbReference type="GO" id="GO:0006281">
    <property type="term" value="P:DNA repair"/>
    <property type="evidence" value="ECO:0007669"/>
    <property type="project" value="UniProtKB-UniRule"/>
</dbReference>
<dbReference type="GO" id="GO:0005737">
    <property type="term" value="C:cytoplasm"/>
    <property type="evidence" value="ECO:0007669"/>
    <property type="project" value="UniProtKB-SubCell"/>
</dbReference>
<dbReference type="CDD" id="cd14332">
    <property type="entry name" value="UBA_RuvA_C"/>
    <property type="match status" value="1"/>
</dbReference>
<protein>
    <recommendedName>
        <fullName evidence="6">Holliday junction branch migration complex subunit RuvA</fullName>
    </recommendedName>
</protein>
<dbReference type="RefSeq" id="WP_057974560.1">
    <property type="nucleotide sequence ID" value="NZ_AZDI01000009.1"/>
</dbReference>
<keyword evidence="8" id="KW-0378">Hydrolase</keyword>
<evidence type="ECO:0000313" key="8">
    <source>
        <dbReference type="EMBL" id="KRK45393.1"/>
    </source>
</evidence>
<dbReference type="SUPFAM" id="SSF50249">
    <property type="entry name" value="Nucleic acid-binding proteins"/>
    <property type="match status" value="1"/>
</dbReference>
<dbReference type="SUPFAM" id="SSF47781">
    <property type="entry name" value="RuvA domain 2-like"/>
    <property type="match status" value="1"/>
</dbReference>
<dbReference type="SMART" id="SM00278">
    <property type="entry name" value="HhH1"/>
    <property type="match status" value="2"/>
</dbReference>
<comment type="similarity">
    <text evidence="6">Belongs to the RuvA family.</text>
</comment>
<dbReference type="GO" id="GO:0048476">
    <property type="term" value="C:Holliday junction resolvase complex"/>
    <property type="evidence" value="ECO:0007669"/>
    <property type="project" value="UniProtKB-UniRule"/>
</dbReference>
<proteinExistence type="inferred from homology"/>
<feature type="region of interest" description="Domain II" evidence="6">
    <location>
        <begin position="64"/>
        <end position="141"/>
    </location>
</feature>
<comment type="subcellular location">
    <subcellularLocation>
        <location evidence="6">Cytoplasm</location>
    </subcellularLocation>
</comment>
<dbReference type="GO" id="GO:0006310">
    <property type="term" value="P:DNA recombination"/>
    <property type="evidence" value="ECO:0007669"/>
    <property type="project" value="UniProtKB-UniRule"/>
</dbReference>
<gene>
    <name evidence="6" type="primary">ruvA</name>
    <name evidence="8" type="ORF">FC66_GL001510</name>
</gene>
<dbReference type="Proteomes" id="UP000051450">
    <property type="component" value="Unassembled WGS sequence"/>
</dbReference>
<dbReference type="InterPro" id="IPR036267">
    <property type="entry name" value="RuvA_C_sf"/>
</dbReference>
<dbReference type="HAMAP" id="MF_00031">
    <property type="entry name" value="DNA_HJ_migration_RuvA"/>
    <property type="match status" value="1"/>
</dbReference>
<reference evidence="8 9" key="1">
    <citation type="journal article" date="2015" name="Genome Announc.">
        <title>Expanding the biotechnology potential of lactobacilli through comparative genomics of 213 strains and associated genera.</title>
        <authorList>
            <person name="Sun Z."/>
            <person name="Harris H.M."/>
            <person name="McCann A."/>
            <person name="Guo C."/>
            <person name="Argimon S."/>
            <person name="Zhang W."/>
            <person name="Yang X."/>
            <person name="Jeffery I.B."/>
            <person name="Cooney J.C."/>
            <person name="Kagawa T.F."/>
            <person name="Liu W."/>
            <person name="Song Y."/>
            <person name="Salvetti E."/>
            <person name="Wrobel A."/>
            <person name="Rasinkangas P."/>
            <person name="Parkhill J."/>
            <person name="Rea M.C."/>
            <person name="O'Sullivan O."/>
            <person name="Ritari J."/>
            <person name="Douillard F.P."/>
            <person name="Paul Ross R."/>
            <person name="Yang R."/>
            <person name="Briner A.E."/>
            <person name="Felis G.E."/>
            <person name="de Vos W.M."/>
            <person name="Barrangou R."/>
            <person name="Klaenhammer T.R."/>
            <person name="Caufield P.W."/>
            <person name="Cui Y."/>
            <person name="Zhang H."/>
            <person name="O'Toole P.W."/>
        </authorList>
    </citation>
    <scope>NUCLEOTIDE SEQUENCE [LARGE SCALE GENOMIC DNA]</scope>
    <source>
        <strain evidence="8 9">DSM 15638</strain>
    </source>
</reference>
<dbReference type="STRING" id="1423719.FC66_GL001510"/>
<feature type="domain" description="Helix-hairpin-helix DNA-binding motif class 1" evidence="7">
    <location>
        <begin position="107"/>
        <end position="126"/>
    </location>
</feature>
<comment type="subunit">
    <text evidence="6">Homotetramer. Forms an RuvA(8)-RuvB(12)-Holliday junction (HJ) complex. HJ DNA is sandwiched between 2 RuvA tetramers; dsDNA enters through RuvA and exits via RuvB. An RuvB hexamer assembles on each DNA strand where it exits the tetramer. Each RuvB hexamer is contacted by two RuvA subunits (via domain III) on 2 adjacent RuvB subunits; this complex drives branch migration. In the full resolvosome a probable DNA-RuvA(4)-RuvB(12)-RuvC(2) complex forms which resolves the HJ.</text>
</comment>
<dbReference type="GO" id="GO:0009379">
    <property type="term" value="C:Holliday junction helicase complex"/>
    <property type="evidence" value="ECO:0007669"/>
    <property type="project" value="InterPro"/>
</dbReference>
<comment type="caution">
    <text evidence="6">Lacks conserved residue(s) required for the propagation of feature annotation.</text>
</comment>
<evidence type="ECO:0000256" key="4">
    <source>
        <dbReference type="ARBA" id="ARBA00023172"/>
    </source>
</evidence>
<dbReference type="AlphaFoldDB" id="A0A0R1HPS8"/>
<dbReference type="NCBIfam" id="TIGR00084">
    <property type="entry name" value="ruvA"/>
    <property type="match status" value="1"/>
</dbReference>
<comment type="caution">
    <text evidence="8">The sequence shown here is derived from an EMBL/GenBank/DDBJ whole genome shotgun (WGS) entry which is preliminary data.</text>
</comment>
<comment type="function">
    <text evidence="6">The RuvA-RuvB-RuvC complex processes Holliday junction (HJ) DNA during genetic recombination and DNA repair, while the RuvA-RuvB complex plays an important role in the rescue of blocked DNA replication forks via replication fork reversal (RFR). RuvA specifically binds to HJ cruciform DNA, conferring on it an open structure. The RuvB hexamer acts as an ATP-dependent pump, pulling dsDNA into and through the RuvAB complex. HJ branch migration allows RuvC to scan DNA until it finds its consensus sequence, where it cleaves and resolves the cruciform DNA.</text>
</comment>
<comment type="domain">
    <text evidence="6">Has three domains with a flexible linker between the domains II and III and assumes an 'L' shape. Domain III is highly mobile and contacts RuvB.</text>
</comment>
<evidence type="ECO:0000256" key="6">
    <source>
        <dbReference type="HAMAP-Rule" id="MF_00031"/>
    </source>
</evidence>
<dbReference type="EMBL" id="AZDI01000009">
    <property type="protein sequence ID" value="KRK45393.1"/>
    <property type="molecule type" value="Genomic_DNA"/>
</dbReference>
<dbReference type="Gene3D" id="1.10.150.20">
    <property type="entry name" value="5' to 3' exonuclease, C-terminal subdomain"/>
    <property type="match status" value="1"/>
</dbReference>
<evidence type="ECO:0000256" key="5">
    <source>
        <dbReference type="ARBA" id="ARBA00023204"/>
    </source>
</evidence>
<keyword evidence="4 6" id="KW-0233">DNA recombination</keyword>
<dbReference type="OrthoDB" id="5293449at2"/>
<sequence length="204" mass="22867">MYEYFIGQITAVTPFYLVLEVNGIGYQIFVANPFRYQEDTEKPVKVFVYQVIRENDMTLFGFYDLDEKKLFEKLLNVSGIGPKSALAILANDDHRGLVNAINTEDVSYLIKFPGVGKKTAQQIVLDLKGKLDDIEGQAATMPGQQSLDFIPSQASPFMKESLEALSALGYSQREIKAISKNLTSFEADSTDAYLREGLKLLMKK</sequence>
<keyword evidence="8" id="KW-0547">Nucleotide-binding</keyword>
<dbReference type="Gene3D" id="2.40.50.140">
    <property type="entry name" value="Nucleic acid-binding proteins"/>
    <property type="match status" value="1"/>
</dbReference>
<name>A0A0R1HPS8_9LACO</name>
<dbReference type="SUPFAM" id="SSF46929">
    <property type="entry name" value="DNA helicase RuvA subunit, C-terminal domain"/>
    <property type="match status" value="1"/>
</dbReference>
<keyword evidence="2 6" id="KW-0227">DNA damage</keyword>